<dbReference type="InterPro" id="IPR036188">
    <property type="entry name" value="FAD/NAD-bd_sf"/>
</dbReference>
<evidence type="ECO:0000259" key="3">
    <source>
        <dbReference type="Pfam" id="PF00890"/>
    </source>
</evidence>
<dbReference type="InterPro" id="IPR027477">
    <property type="entry name" value="Succ_DH/fumarate_Rdtase_cat_sf"/>
</dbReference>
<dbReference type="PANTHER" id="PTHR11632">
    <property type="entry name" value="SUCCINATE DEHYDROGENASE 2 FLAVOPROTEIN SUBUNIT"/>
    <property type="match status" value="1"/>
</dbReference>
<protein>
    <recommendedName>
        <fullName evidence="3">FAD-dependent oxidoreductase 2 FAD-binding domain-containing protein</fullName>
    </recommendedName>
</protein>
<proteinExistence type="predicted"/>
<keyword evidence="2" id="KW-0560">Oxidoreductase</keyword>
<sequence length="211" mass="23137">IIWRRKYKASGINMFQGYGAHIVNSNGERFMERYDPVLKERSKTSILGAAFTKEALEGRGPIYMDMRHLKPEVFKKFERVIPKTMQVFRAAGIDPRHDLMECTPSVHTPHSSSGEGGIRVDIDCRTDLPGLFAAGGSTKHKPHGTYAVGGLNLAYCCVSGYRAGYGASRFAQGNLRPPMPGDGLLADYIDRQESSFAGGHVDVVGSSLSLR</sequence>
<dbReference type="SUPFAM" id="SSF51905">
    <property type="entry name" value="FAD/NAD(P)-binding domain"/>
    <property type="match status" value="1"/>
</dbReference>
<evidence type="ECO:0000256" key="1">
    <source>
        <dbReference type="ARBA" id="ARBA00022630"/>
    </source>
</evidence>
<dbReference type="Gene3D" id="3.50.50.60">
    <property type="entry name" value="FAD/NAD(P)-binding domain"/>
    <property type="match status" value="1"/>
</dbReference>
<dbReference type="SUPFAM" id="SSF56425">
    <property type="entry name" value="Succinate dehydrogenase/fumarate reductase flavoprotein, catalytic domain"/>
    <property type="match status" value="1"/>
</dbReference>
<feature type="non-terminal residue" evidence="4">
    <location>
        <position position="1"/>
    </location>
</feature>
<name>A0A0F8ZBU8_9ZZZZ</name>
<evidence type="ECO:0000256" key="2">
    <source>
        <dbReference type="ARBA" id="ARBA00023002"/>
    </source>
</evidence>
<dbReference type="EMBL" id="LAZR01048716">
    <property type="protein sequence ID" value="KKK91302.1"/>
    <property type="molecule type" value="Genomic_DNA"/>
</dbReference>
<organism evidence="4">
    <name type="scientific">marine sediment metagenome</name>
    <dbReference type="NCBI Taxonomy" id="412755"/>
    <lineage>
        <taxon>unclassified sequences</taxon>
        <taxon>metagenomes</taxon>
        <taxon>ecological metagenomes</taxon>
    </lineage>
</organism>
<dbReference type="Pfam" id="PF00890">
    <property type="entry name" value="FAD_binding_2"/>
    <property type="match status" value="1"/>
</dbReference>
<reference evidence="4" key="1">
    <citation type="journal article" date="2015" name="Nature">
        <title>Complex archaea that bridge the gap between prokaryotes and eukaryotes.</title>
        <authorList>
            <person name="Spang A."/>
            <person name="Saw J.H."/>
            <person name="Jorgensen S.L."/>
            <person name="Zaremba-Niedzwiedzka K."/>
            <person name="Martijn J."/>
            <person name="Lind A.E."/>
            <person name="van Eijk R."/>
            <person name="Schleper C."/>
            <person name="Guy L."/>
            <person name="Ettema T.J."/>
        </authorList>
    </citation>
    <scope>NUCLEOTIDE SEQUENCE</scope>
</reference>
<gene>
    <name evidence="4" type="ORF">LCGC14_2714340</name>
</gene>
<dbReference type="AlphaFoldDB" id="A0A0F8ZBU8"/>
<dbReference type="PANTHER" id="PTHR11632:SF51">
    <property type="entry name" value="SUCCINATE DEHYDROGENASE [UBIQUINONE] FLAVOPROTEIN SUBUNIT, MITOCHONDRIAL"/>
    <property type="match status" value="1"/>
</dbReference>
<dbReference type="InterPro" id="IPR003953">
    <property type="entry name" value="FAD-dep_OxRdtase_2_FAD-bd"/>
</dbReference>
<comment type="caution">
    <text evidence="4">The sequence shown here is derived from an EMBL/GenBank/DDBJ whole genome shotgun (WGS) entry which is preliminary data.</text>
</comment>
<evidence type="ECO:0000313" key="4">
    <source>
        <dbReference type="EMBL" id="KKK91302.1"/>
    </source>
</evidence>
<dbReference type="GO" id="GO:0016491">
    <property type="term" value="F:oxidoreductase activity"/>
    <property type="evidence" value="ECO:0007669"/>
    <property type="project" value="UniProtKB-KW"/>
</dbReference>
<feature type="domain" description="FAD-dependent oxidoreductase 2 FAD-binding" evidence="3">
    <location>
        <begin position="14"/>
        <end position="152"/>
    </location>
</feature>
<keyword evidence="1" id="KW-0285">Flavoprotein</keyword>
<dbReference type="Gene3D" id="3.90.700.10">
    <property type="entry name" value="Succinate dehydrogenase/fumarate reductase flavoprotein, catalytic domain"/>
    <property type="match status" value="1"/>
</dbReference>
<accession>A0A0F8ZBU8</accession>
<dbReference type="InterPro" id="IPR030664">
    <property type="entry name" value="SdhA/FrdA/AprA"/>
</dbReference>